<comment type="caution">
    <text evidence="1">The sequence shown here is derived from an EMBL/GenBank/DDBJ whole genome shotgun (WGS) entry which is preliminary data.</text>
</comment>
<dbReference type="AlphaFoldDB" id="A0A9W7GKM7"/>
<name>A0A9W7GKM7_9STRA</name>
<organism evidence="1 2">
    <name type="scientific">Triparma columacea</name>
    <dbReference type="NCBI Taxonomy" id="722753"/>
    <lineage>
        <taxon>Eukaryota</taxon>
        <taxon>Sar</taxon>
        <taxon>Stramenopiles</taxon>
        <taxon>Ochrophyta</taxon>
        <taxon>Bolidophyceae</taxon>
        <taxon>Parmales</taxon>
        <taxon>Triparmaceae</taxon>
        <taxon>Triparma</taxon>
    </lineage>
</organism>
<dbReference type="Proteomes" id="UP001165065">
    <property type="component" value="Unassembled WGS sequence"/>
</dbReference>
<dbReference type="SUPFAM" id="SSF53335">
    <property type="entry name" value="S-adenosyl-L-methionine-dependent methyltransferases"/>
    <property type="match status" value="1"/>
</dbReference>
<evidence type="ECO:0000313" key="1">
    <source>
        <dbReference type="EMBL" id="GMI45585.1"/>
    </source>
</evidence>
<evidence type="ECO:0000313" key="2">
    <source>
        <dbReference type="Proteomes" id="UP001165065"/>
    </source>
</evidence>
<dbReference type="EMBL" id="BRYA01000256">
    <property type="protein sequence ID" value="GMI45585.1"/>
    <property type="molecule type" value="Genomic_DNA"/>
</dbReference>
<protein>
    <submittedName>
        <fullName evidence="1">Uncharacterized protein</fullName>
    </submittedName>
</protein>
<sequence>MPTITSLRSTWSSDPTIYSIHSLRLPVSLHQSILASVPTTPRLKGATDDDKETVARVVGEALHYYADVMLKWYVGTDGLDLPKKNGKDGKRKILYYDGRLGDGFEMGLTAGLFGGILARKAGRYHDMAWFLLKASSRYASNTNNIRGRNFRARIAGRVYGELARAGMLLGVEEIKGLSELHSVNVVVPSDIHSYVETSWETCKRLDAGCAECWKGMAEWKMAMGKKNEAEEEARGYFERSRDSSEAVANDEEVGDLDTLCEQRYNEAVWLHWVAAGLNRKQGMNTEEYYPTDGPCKGREDPYVLQVVAAVGSPPQAGARKATARAMKVLYDVALAAGEGRKEIELAIGVDKKHANAMKGITRATVEGKMGRINYDNPDLNVLIVGCGTTRELALELRPLARRLDCVDVSEIGAAKAEFSGLYENVWELDFDDSAAIKPRGGYNVVYVGVAGIYRDLGDVLQKARLLLSDRDSMVVLDYELADNTSLDKGQSSAFQKWNWKHRWNGKKGWEEVKIVGGKSDGKKALLAVSPA</sequence>
<dbReference type="InterPro" id="IPR029063">
    <property type="entry name" value="SAM-dependent_MTases_sf"/>
</dbReference>
<accession>A0A9W7GKM7</accession>
<proteinExistence type="predicted"/>
<dbReference type="OrthoDB" id="10445781at2759"/>
<keyword evidence="2" id="KW-1185">Reference proteome</keyword>
<reference evidence="2" key="1">
    <citation type="journal article" date="2023" name="Commun. Biol.">
        <title>Genome analysis of Parmales, the sister group of diatoms, reveals the evolutionary specialization of diatoms from phago-mixotrophs to photoautotrophs.</title>
        <authorList>
            <person name="Ban H."/>
            <person name="Sato S."/>
            <person name="Yoshikawa S."/>
            <person name="Yamada K."/>
            <person name="Nakamura Y."/>
            <person name="Ichinomiya M."/>
            <person name="Sato N."/>
            <person name="Blanc-Mathieu R."/>
            <person name="Endo H."/>
            <person name="Kuwata A."/>
            <person name="Ogata H."/>
        </authorList>
    </citation>
    <scope>NUCLEOTIDE SEQUENCE [LARGE SCALE GENOMIC DNA]</scope>
</reference>
<gene>
    <name evidence="1" type="ORF">TrCOL_g5386</name>
</gene>